<protein>
    <submittedName>
        <fullName evidence="2">Uncharacterized protein</fullName>
    </submittedName>
</protein>
<gene>
    <name evidence="2" type="ORF">FDT80_09865</name>
</gene>
<organism evidence="2 3">
    <name type="scientific">Sulfitobacter sabulilitoris</name>
    <dbReference type="NCBI Taxonomy" id="2562655"/>
    <lineage>
        <taxon>Bacteria</taxon>
        <taxon>Pseudomonadati</taxon>
        <taxon>Pseudomonadota</taxon>
        <taxon>Alphaproteobacteria</taxon>
        <taxon>Rhodobacterales</taxon>
        <taxon>Roseobacteraceae</taxon>
        <taxon>Sulfitobacter</taxon>
    </lineage>
</organism>
<dbReference type="RefSeq" id="WP_138662118.1">
    <property type="nucleotide sequence ID" value="NZ_VANS01000002.1"/>
</dbReference>
<dbReference type="OrthoDB" id="7871868at2"/>
<name>A0A5S3PEX1_9RHOB</name>
<dbReference type="AlphaFoldDB" id="A0A5S3PEX1"/>
<evidence type="ECO:0000313" key="2">
    <source>
        <dbReference type="EMBL" id="TMM52577.1"/>
    </source>
</evidence>
<sequence>MTDPRIERTEGNDAIYRYIRSEIQFELSLINARVNWLVTSQAFLFVPLTLGARAGGIGASVYYPVIPVLGVMICGLVLISVLAAVWRSHQWRKKAKQGDYSGEDSFATFDIVVPHQPLIPTMGLIGGLGVPVALVSVWIWLLMAPPGV</sequence>
<accession>A0A5S3PEX1</accession>
<feature type="transmembrane region" description="Helical" evidence="1">
    <location>
        <begin position="34"/>
        <end position="55"/>
    </location>
</feature>
<keyword evidence="1" id="KW-0812">Transmembrane</keyword>
<proteinExistence type="predicted"/>
<evidence type="ECO:0000313" key="3">
    <source>
        <dbReference type="Proteomes" id="UP000309550"/>
    </source>
</evidence>
<keyword evidence="3" id="KW-1185">Reference proteome</keyword>
<dbReference type="Proteomes" id="UP000309550">
    <property type="component" value="Unassembled WGS sequence"/>
</dbReference>
<keyword evidence="1" id="KW-0472">Membrane</keyword>
<evidence type="ECO:0000256" key="1">
    <source>
        <dbReference type="SAM" id="Phobius"/>
    </source>
</evidence>
<feature type="transmembrane region" description="Helical" evidence="1">
    <location>
        <begin position="61"/>
        <end position="86"/>
    </location>
</feature>
<reference evidence="2 3" key="1">
    <citation type="submission" date="2019-05" db="EMBL/GenBank/DDBJ databases">
        <title>Sulfitobacter sabulilitoris sp. nov., isolated from a marine sand.</title>
        <authorList>
            <person name="Yoon J.-H."/>
        </authorList>
    </citation>
    <scope>NUCLEOTIDE SEQUENCE [LARGE SCALE GENOMIC DNA]</scope>
    <source>
        <strain evidence="2 3">HSMS-29</strain>
    </source>
</reference>
<dbReference type="EMBL" id="VANS01000002">
    <property type="protein sequence ID" value="TMM52577.1"/>
    <property type="molecule type" value="Genomic_DNA"/>
</dbReference>
<keyword evidence="1" id="KW-1133">Transmembrane helix</keyword>
<feature type="transmembrane region" description="Helical" evidence="1">
    <location>
        <begin position="124"/>
        <end position="143"/>
    </location>
</feature>
<comment type="caution">
    <text evidence="2">The sequence shown here is derived from an EMBL/GenBank/DDBJ whole genome shotgun (WGS) entry which is preliminary data.</text>
</comment>